<accession>A0ABX8FAL9</accession>
<dbReference type="InterPro" id="IPR036907">
    <property type="entry name" value="5'-Nucleotdase_C_sf"/>
</dbReference>
<organism evidence="5 6">
    <name type="scientific">Cytobacillus gottheilii</name>
    <dbReference type="NCBI Taxonomy" id="859144"/>
    <lineage>
        <taxon>Bacteria</taxon>
        <taxon>Bacillati</taxon>
        <taxon>Bacillota</taxon>
        <taxon>Bacilli</taxon>
        <taxon>Bacillales</taxon>
        <taxon>Bacillaceae</taxon>
        <taxon>Cytobacillus</taxon>
    </lineage>
</organism>
<evidence type="ECO:0000259" key="4">
    <source>
        <dbReference type="Pfam" id="PF02872"/>
    </source>
</evidence>
<evidence type="ECO:0000259" key="3">
    <source>
        <dbReference type="Pfam" id="PF00149"/>
    </source>
</evidence>
<dbReference type="PANTHER" id="PTHR11575">
    <property type="entry name" value="5'-NUCLEOTIDASE-RELATED"/>
    <property type="match status" value="1"/>
</dbReference>
<evidence type="ECO:0000256" key="2">
    <source>
        <dbReference type="RuleBase" id="RU362119"/>
    </source>
</evidence>
<keyword evidence="6" id="KW-1185">Reference proteome</keyword>
<feature type="chain" id="PRO_5045000206" evidence="2">
    <location>
        <begin position="22"/>
        <end position="534"/>
    </location>
</feature>
<dbReference type="PRINTS" id="PR01607">
    <property type="entry name" value="APYRASEFAMLY"/>
</dbReference>
<dbReference type="PANTHER" id="PTHR11575:SF24">
    <property type="entry name" value="5'-NUCLEOTIDASE"/>
    <property type="match status" value="1"/>
</dbReference>
<feature type="signal peptide" evidence="2">
    <location>
        <begin position="1"/>
        <end position="21"/>
    </location>
</feature>
<dbReference type="Pfam" id="PF00149">
    <property type="entry name" value="Metallophos"/>
    <property type="match status" value="1"/>
</dbReference>
<dbReference type="InterPro" id="IPR006179">
    <property type="entry name" value="5_nucleotidase/apyrase"/>
</dbReference>
<evidence type="ECO:0000313" key="6">
    <source>
        <dbReference type="Proteomes" id="UP000679247"/>
    </source>
</evidence>
<dbReference type="InterPro" id="IPR029052">
    <property type="entry name" value="Metallo-depent_PP-like"/>
</dbReference>
<protein>
    <submittedName>
        <fullName evidence="5">5'-nucleotidase C-terminal domain-containing protein</fullName>
    </submittedName>
</protein>
<sequence length="534" mass="59407">MRKKIMMLFLITLVICTLPLANTSAKTKEVSFTIIHTNDTHSHLEQMPRLFTVINSIRAQNKNTLLLNAGDVFIGTLYFSQFKGLASIPFMNKLKYDAMTFGNHEFDLKSAALADFIKRANFPFVSSNIDFSADQLLEPLFVRKITANPQPGKIHPAIIKKVDDELVGIFGLTTEETPLISQPNQDLIFEDALTMAQKMAAQLEHLGVNKIIALSHLGFEEDQKLASMVKGIDMIVGGHSHTKLEEPTVIYNGKDPVLIVQTGENAAYVGELSVSFTEKGLIKKWNGRLLDVQAKDSKGNFIFKEDTWAKKQLSEADQELVDLLQETVGYSLIPLNGAREDVRREETNLGNLIADSMLKKANEVVPTQIALQNSGGIRTSIPEGNVVMRDVMAALPFSNTLSIVDITGSELRDILEHSVSQLDGNTGQFLQVSGIRFAFNPQLPAGKRVLSIRVNDGNHYELLNPSKVYTVAVNSYLADGGEGYAIFKRKKVNENIIETPFLDYEILAEYLEEYSPVSPRTEGRIQKVFTNEEL</sequence>
<keyword evidence="2" id="KW-0547">Nucleotide-binding</keyword>
<proteinExistence type="inferred from homology"/>
<dbReference type="Proteomes" id="UP000679247">
    <property type="component" value="Chromosome"/>
</dbReference>
<keyword evidence="2" id="KW-0378">Hydrolase</keyword>
<feature type="domain" description="Calcineurin-like phosphoesterase" evidence="3">
    <location>
        <begin position="33"/>
        <end position="242"/>
    </location>
</feature>
<dbReference type="Gene3D" id="3.90.780.10">
    <property type="entry name" value="5'-Nucleotidase, C-terminal domain"/>
    <property type="match status" value="1"/>
</dbReference>
<dbReference type="InterPro" id="IPR004843">
    <property type="entry name" value="Calcineurin-like_PHP"/>
</dbReference>
<feature type="domain" description="5'-Nucleotidase C-terminal" evidence="4">
    <location>
        <begin position="336"/>
        <end position="489"/>
    </location>
</feature>
<gene>
    <name evidence="5" type="ORF">J1899_16490</name>
</gene>
<dbReference type="InterPro" id="IPR008334">
    <property type="entry name" value="5'-Nucleotdase_C"/>
</dbReference>
<keyword evidence="1 2" id="KW-0732">Signal</keyword>
<dbReference type="Pfam" id="PF02872">
    <property type="entry name" value="5_nucleotid_C"/>
    <property type="match status" value="1"/>
</dbReference>
<dbReference type="SUPFAM" id="SSF56300">
    <property type="entry name" value="Metallo-dependent phosphatases"/>
    <property type="match status" value="1"/>
</dbReference>
<dbReference type="RefSeq" id="WP_214475293.1">
    <property type="nucleotide sequence ID" value="NZ_CP071709.1"/>
</dbReference>
<dbReference type="EMBL" id="CP071709">
    <property type="protein sequence ID" value="QVY60592.1"/>
    <property type="molecule type" value="Genomic_DNA"/>
</dbReference>
<reference evidence="5 6" key="1">
    <citation type="submission" date="2021-03" db="EMBL/GenBank/DDBJ databases">
        <title>The first data on the complete genome of the tetrodotoxin-producing bacterium.</title>
        <authorList>
            <person name="Melnikova D.I."/>
            <person name="Nijland R."/>
            <person name="Magarlamov T.Y."/>
        </authorList>
    </citation>
    <scope>NUCLEOTIDE SEQUENCE [LARGE SCALE GENOMIC DNA]</scope>
    <source>
        <strain evidence="5 6">1839</strain>
    </source>
</reference>
<evidence type="ECO:0000313" key="5">
    <source>
        <dbReference type="EMBL" id="QVY60592.1"/>
    </source>
</evidence>
<dbReference type="SUPFAM" id="SSF55816">
    <property type="entry name" value="5'-nucleotidase (syn. UDP-sugar hydrolase), C-terminal domain"/>
    <property type="match status" value="1"/>
</dbReference>
<dbReference type="Gene3D" id="3.60.21.10">
    <property type="match status" value="1"/>
</dbReference>
<evidence type="ECO:0000256" key="1">
    <source>
        <dbReference type="ARBA" id="ARBA00022729"/>
    </source>
</evidence>
<name>A0ABX8FAL9_9BACI</name>
<comment type="similarity">
    <text evidence="2">Belongs to the 5'-nucleotidase family.</text>
</comment>